<protein>
    <recommendedName>
        <fullName evidence="7">Pentatricopeptide repeat-containing protein</fullName>
    </recommendedName>
</protein>
<dbReference type="InterPro" id="IPR011990">
    <property type="entry name" value="TPR-like_helical_dom_sf"/>
</dbReference>
<dbReference type="PROSITE" id="PS51375">
    <property type="entry name" value="PPR"/>
    <property type="match status" value="9"/>
</dbReference>
<evidence type="ECO:0000256" key="3">
    <source>
        <dbReference type="PROSITE-ProRule" id="PRU00708"/>
    </source>
</evidence>
<feature type="repeat" description="PPR" evidence="3">
    <location>
        <begin position="581"/>
        <end position="615"/>
    </location>
</feature>
<feature type="repeat" description="PPR" evidence="3">
    <location>
        <begin position="440"/>
        <end position="474"/>
    </location>
</feature>
<dbReference type="Pfam" id="PF01535">
    <property type="entry name" value="PPR"/>
    <property type="match status" value="1"/>
</dbReference>
<dbReference type="Pfam" id="PF13041">
    <property type="entry name" value="PPR_2"/>
    <property type="match status" value="4"/>
</dbReference>
<name>A0AAD9ZWT3_9ROSI</name>
<dbReference type="Proteomes" id="UP001281410">
    <property type="component" value="Unassembled WGS sequence"/>
</dbReference>
<reference evidence="5" key="1">
    <citation type="journal article" date="2023" name="Plant J.">
        <title>Genome sequences and population genomics provide insights into the demographic history, inbreeding, and mutation load of two 'living fossil' tree species of Dipteronia.</title>
        <authorList>
            <person name="Feng Y."/>
            <person name="Comes H.P."/>
            <person name="Chen J."/>
            <person name="Zhu S."/>
            <person name="Lu R."/>
            <person name="Zhang X."/>
            <person name="Li P."/>
            <person name="Qiu J."/>
            <person name="Olsen K.M."/>
            <person name="Qiu Y."/>
        </authorList>
    </citation>
    <scope>NUCLEOTIDE SEQUENCE</scope>
    <source>
        <strain evidence="5">NBL</strain>
    </source>
</reference>
<comment type="similarity">
    <text evidence="1">Belongs to the PPR family. P subfamily.</text>
</comment>
<feature type="repeat" description="PPR" evidence="3">
    <location>
        <begin position="302"/>
        <end position="336"/>
    </location>
</feature>
<comment type="caution">
    <text evidence="5">The sequence shown here is derived from an EMBL/GenBank/DDBJ whole genome shotgun (WGS) entry which is preliminary data.</text>
</comment>
<evidence type="ECO:0008006" key="7">
    <source>
        <dbReference type="Google" id="ProtNLM"/>
    </source>
</evidence>
<dbReference type="EMBL" id="JANJYJ010000008">
    <property type="protein sequence ID" value="KAK3194720.1"/>
    <property type="molecule type" value="Genomic_DNA"/>
</dbReference>
<feature type="repeat" description="PPR" evidence="3">
    <location>
        <begin position="510"/>
        <end position="544"/>
    </location>
</feature>
<dbReference type="PANTHER" id="PTHR47939">
    <property type="entry name" value="MEMBRANE-ASSOCIATED SALT-INDUCIBLE PROTEIN-LIKE"/>
    <property type="match status" value="1"/>
</dbReference>
<dbReference type="InterPro" id="IPR002885">
    <property type="entry name" value="PPR_rpt"/>
</dbReference>
<keyword evidence="2" id="KW-0677">Repeat</keyword>
<dbReference type="Pfam" id="PF12854">
    <property type="entry name" value="PPR_1"/>
    <property type="match status" value="2"/>
</dbReference>
<evidence type="ECO:0000313" key="6">
    <source>
        <dbReference type="Proteomes" id="UP001281410"/>
    </source>
</evidence>
<feature type="repeat" description="PPR" evidence="3">
    <location>
        <begin position="370"/>
        <end position="404"/>
    </location>
</feature>
<dbReference type="InterPro" id="IPR050667">
    <property type="entry name" value="PPR-containing_protein"/>
</dbReference>
<keyword evidence="6" id="KW-1185">Reference proteome</keyword>
<evidence type="ECO:0000256" key="1">
    <source>
        <dbReference type="ARBA" id="ARBA00007626"/>
    </source>
</evidence>
<proteinExistence type="inferred from homology"/>
<dbReference type="SUPFAM" id="SSF81901">
    <property type="entry name" value="HCP-like"/>
    <property type="match status" value="1"/>
</dbReference>
<sequence>MKLPVHLASSTQSKLFLKPQSLLLLRNFSAEPTPPPPQTQSPQREPESSIVTQAVDLLRQTPQDEWTSSSQLKQLLFSSSSSHSPRDFFQITRRFSSSAEALSFFNYVKSNSENENSLSLSFTFQAIFEIAIREPNSQDKLFDLYKTCKENNITLSVNAATLLLRFFGKADMVDKSLVVYNELDKDARNTHIRNVLIDVLLKDGRVDDVFNVLDEMLDRESEFPPNDVTGDIIFYWLTKKRRPGRYVSDEEIVGLVTKFGEHGVFPNTVWLTQLITRFYRIAKGCQAWDLFHELMKLGADLEAVSCNALLSGLGRDGDFKRMNQLLMEMKENNIQPDVVTFGILINRLHGRIHSAVELFREMMNKGLKGNAITYTILINAFCNVNNIQEAVDWFNAMCQSGCSADAIVYYALIAGLCQAGRMKDASFVASKLKEAGFYPDIVCYNVMIGGFCKRNKLDEAYGVLKEMEGAGMKPDCVTYNTLISYFCKSGKFSVAHTIMNRMTKDGVMPTVVTYGALINGYCLVGDIDEAMKIFKEMSSSSKVSPNTVIYNILIDSLCKIGKVESALSLMDDMRNNGVKPNTATYNAMFKGLREKNMLEKTFNLMDKMVEHACPPDYISMEILLEWLSAVGETEKLKKFTQGFRVSPSPA</sequence>
<evidence type="ECO:0000256" key="2">
    <source>
        <dbReference type="ARBA" id="ARBA00022737"/>
    </source>
</evidence>
<feature type="repeat" description="PPR" evidence="3">
    <location>
        <begin position="475"/>
        <end position="509"/>
    </location>
</feature>
<dbReference type="NCBIfam" id="TIGR00756">
    <property type="entry name" value="PPR"/>
    <property type="match status" value="9"/>
</dbReference>
<feature type="repeat" description="PPR" evidence="3">
    <location>
        <begin position="405"/>
        <end position="439"/>
    </location>
</feature>
<feature type="repeat" description="PPR" evidence="3">
    <location>
        <begin position="546"/>
        <end position="580"/>
    </location>
</feature>
<dbReference type="AlphaFoldDB" id="A0AAD9ZWT3"/>
<accession>A0AAD9ZWT3</accession>
<evidence type="ECO:0000313" key="5">
    <source>
        <dbReference type="EMBL" id="KAK3194720.1"/>
    </source>
</evidence>
<organism evidence="5 6">
    <name type="scientific">Dipteronia sinensis</name>
    <dbReference type="NCBI Taxonomy" id="43782"/>
    <lineage>
        <taxon>Eukaryota</taxon>
        <taxon>Viridiplantae</taxon>
        <taxon>Streptophyta</taxon>
        <taxon>Embryophyta</taxon>
        <taxon>Tracheophyta</taxon>
        <taxon>Spermatophyta</taxon>
        <taxon>Magnoliopsida</taxon>
        <taxon>eudicotyledons</taxon>
        <taxon>Gunneridae</taxon>
        <taxon>Pentapetalae</taxon>
        <taxon>rosids</taxon>
        <taxon>malvids</taxon>
        <taxon>Sapindales</taxon>
        <taxon>Sapindaceae</taxon>
        <taxon>Hippocastanoideae</taxon>
        <taxon>Acereae</taxon>
        <taxon>Dipteronia</taxon>
    </lineage>
</organism>
<dbReference type="Gene3D" id="1.25.40.10">
    <property type="entry name" value="Tetratricopeptide repeat domain"/>
    <property type="match status" value="6"/>
</dbReference>
<feature type="repeat" description="PPR" evidence="3">
    <location>
        <begin position="189"/>
        <end position="223"/>
    </location>
</feature>
<dbReference type="PANTHER" id="PTHR47939:SF13">
    <property type="entry name" value="OS03G0201400 PROTEIN"/>
    <property type="match status" value="1"/>
</dbReference>
<feature type="region of interest" description="Disordered" evidence="4">
    <location>
        <begin position="27"/>
        <end position="48"/>
    </location>
</feature>
<gene>
    <name evidence="5" type="ORF">Dsin_026030</name>
</gene>
<evidence type="ECO:0000256" key="4">
    <source>
        <dbReference type="SAM" id="MobiDB-lite"/>
    </source>
</evidence>